<dbReference type="SUPFAM" id="SSF54160">
    <property type="entry name" value="Chromo domain-like"/>
    <property type="match status" value="1"/>
</dbReference>
<sequence length="100" mass="11833">MSSSSLILKFVSEILDSKLYYNKLYYLLEWKEYTPSNRLWEPTKNLRCFKLISQSHQNYSVKSRHSLRPCNESASRDTVIEHLNTTITTKIPLFLPVYLT</sequence>
<dbReference type="InterPro" id="IPR016197">
    <property type="entry name" value="Chromo-like_dom_sf"/>
</dbReference>
<dbReference type="InterPro" id="IPR023780">
    <property type="entry name" value="Chromo_domain"/>
</dbReference>
<dbReference type="Proteomes" id="UP000245383">
    <property type="component" value="Unassembled WGS sequence"/>
</dbReference>
<evidence type="ECO:0000259" key="1">
    <source>
        <dbReference type="PROSITE" id="PS50013"/>
    </source>
</evidence>
<organism evidence="2 3">
    <name type="scientific">Smittium simulii</name>
    <dbReference type="NCBI Taxonomy" id="133385"/>
    <lineage>
        <taxon>Eukaryota</taxon>
        <taxon>Fungi</taxon>
        <taxon>Fungi incertae sedis</taxon>
        <taxon>Zoopagomycota</taxon>
        <taxon>Kickxellomycotina</taxon>
        <taxon>Harpellomycetes</taxon>
        <taxon>Harpellales</taxon>
        <taxon>Legeriomycetaceae</taxon>
        <taxon>Smittium</taxon>
    </lineage>
</organism>
<dbReference type="AlphaFoldDB" id="A0A2T9Y4W8"/>
<gene>
    <name evidence="2" type="ORF">BB561_006360</name>
</gene>
<accession>A0A2T9Y4W8</accession>
<name>A0A2T9Y4W8_9FUNG</name>
<dbReference type="Pfam" id="PF00385">
    <property type="entry name" value="Chromo"/>
    <property type="match status" value="1"/>
</dbReference>
<comment type="caution">
    <text evidence="2">The sequence shown here is derived from an EMBL/GenBank/DDBJ whole genome shotgun (WGS) entry which is preliminary data.</text>
</comment>
<protein>
    <recommendedName>
        <fullName evidence="1">Chromo domain-containing protein</fullName>
    </recommendedName>
</protein>
<reference evidence="2 3" key="1">
    <citation type="journal article" date="2018" name="MBio">
        <title>Comparative Genomics Reveals the Core Gene Toolbox for the Fungus-Insect Symbiosis.</title>
        <authorList>
            <person name="Wang Y."/>
            <person name="Stata M."/>
            <person name="Wang W."/>
            <person name="Stajich J.E."/>
            <person name="White M.M."/>
            <person name="Moncalvo J.M."/>
        </authorList>
    </citation>
    <scope>NUCLEOTIDE SEQUENCE [LARGE SCALE GENOMIC DNA]</scope>
    <source>
        <strain evidence="2 3">SWE-8-4</strain>
    </source>
</reference>
<dbReference type="InterPro" id="IPR000953">
    <property type="entry name" value="Chromo/chromo_shadow_dom"/>
</dbReference>
<evidence type="ECO:0000313" key="2">
    <source>
        <dbReference type="EMBL" id="PVU87396.1"/>
    </source>
</evidence>
<feature type="domain" description="Chromo" evidence="1">
    <location>
        <begin position="9"/>
        <end position="67"/>
    </location>
</feature>
<keyword evidence="3" id="KW-1185">Reference proteome</keyword>
<dbReference type="EMBL" id="MBFR01000500">
    <property type="protein sequence ID" value="PVU87396.1"/>
    <property type="molecule type" value="Genomic_DNA"/>
</dbReference>
<dbReference type="PROSITE" id="PS50013">
    <property type="entry name" value="CHROMO_2"/>
    <property type="match status" value="1"/>
</dbReference>
<dbReference type="Gene3D" id="2.40.50.40">
    <property type="match status" value="1"/>
</dbReference>
<evidence type="ECO:0000313" key="3">
    <source>
        <dbReference type="Proteomes" id="UP000245383"/>
    </source>
</evidence>
<proteinExistence type="predicted"/>